<keyword evidence="2" id="KW-0812">Transmembrane</keyword>
<dbReference type="Proteomes" id="UP000887564">
    <property type="component" value="Unplaced"/>
</dbReference>
<comment type="subcellular location">
    <subcellularLocation>
        <location evidence="1">Membrane</location>
        <topology evidence="1">Multi-pass membrane protein</topology>
    </subcellularLocation>
</comment>
<evidence type="ECO:0000256" key="1">
    <source>
        <dbReference type="ARBA" id="ARBA00004141"/>
    </source>
</evidence>
<evidence type="ECO:0000256" key="2">
    <source>
        <dbReference type="ARBA" id="ARBA00022692"/>
    </source>
</evidence>
<dbReference type="Gene3D" id="1.20.1740.10">
    <property type="entry name" value="Amino acid/polyamine transporter I"/>
    <property type="match status" value="1"/>
</dbReference>
<keyword evidence="4" id="KW-0472">Membrane</keyword>
<dbReference type="InterPro" id="IPR002293">
    <property type="entry name" value="AA/rel_permease1"/>
</dbReference>
<name>A0A914RF35_PAREQ</name>
<evidence type="ECO:0000313" key="6">
    <source>
        <dbReference type="WBParaSite" id="PEQ_0000030301-mRNA-1"/>
    </source>
</evidence>
<dbReference type="GO" id="GO:0015179">
    <property type="term" value="F:L-amino acid transmembrane transporter activity"/>
    <property type="evidence" value="ECO:0007669"/>
    <property type="project" value="TreeGrafter"/>
</dbReference>
<dbReference type="PANTHER" id="PTHR11785">
    <property type="entry name" value="AMINO ACID TRANSPORTER"/>
    <property type="match status" value="1"/>
</dbReference>
<dbReference type="AlphaFoldDB" id="A0A914RF35"/>
<proteinExistence type="predicted"/>
<dbReference type="GO" id="GO:0016020">
    <property type="term" value="C:membrane"/>
    <property type="evidence" value="ECO:0007669"/>
    <property type="project" value="UniProtKB-SubCell"/>
</dbReference>
<dbReference type="Pfam" id="PF13520">
    <property type="entry name" value="AA_permease_2"/>
    <property type="match status" value="1"/>
</dbReference>
<evidence type="ECO:0000256" key="3">
    <source>
        <dbReference type="ARBA" id="ARBA00022989"/>
    </source>
</evidence>
<dbReference type="InterPro" id="IPR050598">
    <property type="entry name" value="AminoAcid_Transporter"/>
</dbReference>
<reference evidence="6" key="1">
    <citation type="submission" date="2022-11" db="UniProtKB">
        <authorList>
            <consortium name="WormBaseParasite"/>
        </authorList>
    </citation>
    <scope>IDENTIFICATION</scope>
</reference>
<keyword evidence="3" id="KW-1133">Transmembrane helix</keyword>
<dbReference type="PANTHER" id="PTHR11785:SF502">
    <property type="entry name" value="AMINO ACID TRANSPORTER"/>
    <property type="match status" value="1"/>
</dbReference>
<evidence type="ECO:0000313" key="5">
    <source>
        <dbReference type="Proteomes" id="UP000887564"/>
    </source>
</evidence>
<accession>A0A914RF35</accession>
<organism evidence="5 6">
    <name type="scientific">Parascaris equorum</name>
    <name type="common">Equine roundworm</name>
    <dbReference type="NCBI Taxonomy" id="6256"/>
    <lineage>
        <taxon>Eukaryota</taxon>
        <taxon>Metazoa</taxon>
        <taxon>Ecdysozoa</taxon>
        <taxon>Nematoda</taxon>
        <taxon>Chromadorea</taxon>
        <taxon>Rhabditida</taxon>
        <taxon>Spirurina</taxon>
        <taxon>Ascaridomorpha</taxon>
        <taxon>Ascaridoidea</taxon>
        <taxon>Ascarididae</taxon>
        <taxon>Parascaris</taxon>
    </lineage>
</organism>
<dbReference type="WBParaSite" id="PEQ_0000030301-mRNA-1">
    <property type="protein sequence ID" value="PEQ_0000030301-mRNA-1"/>
    <property type="gene ID" value="PEQ_0000030301"/>
</dbReference>
<evidence type="ECO:0000256" key="4">
    <source>
        <dbReference type="ARBA" id="ARBA00023136"/>
    </source>
</evidence>
<keyword evidence="5" id="KW-1185">Reference proteome</keyword>
<protein>
    <submittedName>
        <fullName evidence="6">Amino acid permease/ SLC12A domain-containing protein</fullName>
    </submittedName>
</protein>
<sequence>MVAVLICGTLNSNIFCGSRCMYAAAREGHLPAFLSCTHERNGSPRAAVLAQGIITTVLTFVNVNKLIECVSFVMSFQRVATMLALLWIHYKKIPVHPGEAVYYSSGFAIFHSSFSSKLSVLPVSL</sequence>